<keyword evidence="2 5" id="KW-0418">Kinase</keyword>
<feature type="binding site" evidence="2">
    <location>
        <position position="42"/>
    </location>
    <ligand>
        <name>Mg(2+)</name>
        <dbReference type="ChEBI" id="CHEBI:18420"/>
        <label>2</label>
    </ligand>
</feature>
<dbReference type="PANTHER" id="PTHR30270">
    <property type="entry name" value="THIAMINE-MONOPHOSPHATE KINASE"/>
    <property type="match status" value="1"/>
</dbReference>
<dbReference type="GO" id="GO:0009228">
    <property type="term" value="P:thiamine biosynthetic process"/>
    <property type="evidence" value="ECO:0007669"/>
    <property type="project" value="UniProtKB-KW"/>
</dbReference>
<keyword evidence="2" id="KW-0547">Nucleotide-binding</keyword>
<keyword evidence="2" id="KW-0479">Metal-binding</keyword>
<dbReference type="GO" id="GO:0009229">
    <property type="term" value="P:thiamine diphosphate biosynthetic process"/>
    <property type="evidence" value="ECO:0007669"/>
    <property type="project" value="UniProtKB-UniRule"/>
</dbReference>
<dbReference type="Proteomes" id="UP000024329">
    <property type="component" value="Unassembled WGS sequence"/>
</dbReference>
<comment type="catalytic activity">
    <reaction evidence="2">
        <text>thiamine phosphate + ATP = thiamine diphosphate + ADP</text>
        <dbReference type="Rhea" id="RHEA:15913"/>
        <dbReference type="ChEBI" id="CHEBI:30616"/>
        <dbReference type="ChEBI" id="CHEBI:37575"/>
        <dbReference type="ChEBI" id="CHEBI:58937"/>
        <dbReference type="ChEBI" id="CHEBI:456216"/>
        <dbReference type="EC" id="2.7.4.16"/>
    </reaction>
</comment>
<dbReference type="Gene3D" id="3.90.650.10">
    <property type="entry name" value="PurM-like C-terminal domain"/>
    <property type="match status" value="1"/>
</dbReference>
<dbReference type="InterPro" id="IPR006283">
    <property type="entry name" value="ThiL-like"/>
</dbReference>
<feature type="binding site" evidence="2">
    <location>
        <position position="70"/>
    </location>
    <ligand>
        <name>Mg(2+)</name>
        <dbReference type="ChEBI" id="CHEBI:18420"/>
        <label>3</label>
    </ligand>
</feature>
<feature type="binding site" evidence="2">
    <location>
        <position position="211"/>
    </location>
    <ligand>
        <name>ATP</name>
        <dbReference type="ChEBI" id="CHEBI:30616"/>
    </ligand>
</feature>
<comment type="similarity">
    <text evidence="2">Belongs to the thiamine-monophosphate kinase family.</text>
</comment>
<dbReference type="InterPro" id="IPR036676">
    <property type="entry name" value="PurM-like_C_sf"/>
</dbReference>
<comment type="caution">
    <text evidence="2">Lacks conserved residue(s) required for the propagation of feature annotation.</text>
</comment>
<gene>
    <name evidence="2" type="primary">thiL</name>
    <name evidence="5" type="ORF">BV97_01475</name>
</gene>
<dbReference type="GO" id="GO:0009030">
    <property type="term" value="F:thiamine-phosphate kinase activity"/>
    <property type="evidence" value="ECO:0007669"/>
    <property type="project" value="UniProtKB-UniRule"/>
</dbReference>
<name>A0A031K2F0_9SPHN</name>
<dbReference type="GO" id="GO:0005524">
    <property type="term" value="F:ATP binding"/>
    <property type="evidence" value="ECO:0007669"/>
    <property type="project" value="UniProtKB-UniRule"/>
</dbReference>
<dbReference type="RefSeq" id="WP_036524567.1">
    <property type="nucleotide sequence ID" value="NZ_JFYZ01000003.1"/>
</dbReference>
<feature type="binding site" evidence="2">
    <location>
        <position position="49"/>
    </location>
    <ligand>
        <name>substrate</name>
    </ligand>
</feature>
<dbReference type="CDD" id="cd02194">
    <property type="entry name" value="ThiL"/>
    <property type="match status" value="1"/>
</dbReference>
<dbReference type="STRING" id="158500.BES08_04745"/>
<protein>
    <recommendedName>
        <fullName evidence="2">Thiamine-monophosphate kinase</fullName>
        <shortName evidence="2">TMP kinase</shortName>
        <shortName evidence="2">Thiamine-phosphate kinase</shortName>
        <ecNumber evidence="2">2.7.4.16</ecNumber>
    </recommendedName>
</protein>
<feature type="binding site" evidence="2">
    <location>
        <position position="70"/>
    </location>
    <ligand>
        <name>Mg(2+)</name>
        <dbReference type="ChEBI" id="CHEBI:18420"/>
        <label>4</label>
    </ligand>
</feature>
<dbReference type="HAMAP" id="MF_02128">
    <property type="entry name" value="TMP_kinase"/>
    <property type="match status" value="1"/>
</dbReference>
<evidence type="ECO:0000259" key="3">
    <source>
        <dbReference type="Pfam" id="PF00586"/>
    </source>
</evidence>
<dbReference type="NCBIfam" id="TIGR01379">
    <property type="entry name" value="thiL"/>
    <property type="match status" value="1"/>
</dbReference>
<evidence type="ECO:0000313" key="6">
    <source>
        <dbReference type="Proteomes" id="UP000024329"/>
    </source>
</evidence>
<dbReference type="InterPro" id="IPR016188">
    <property type="entry name" value="PurM-like_N"/>
</dbReference>
<dbReference type="Pfam" id="PF02769">
    <property type="entry name" value="AIRS_C"/>
    <property type="match status" value="1"/>
</dbReference>
<dbReference type="Gene3D" id="3.30.1330.10">
    <property type="entry name" value="PurM-like, N-terminal domain"/>
    <property type="match status" value="1"/>
</dbReference>
<feature type="domain" description="PurM-like N-terminal" evidence="3">
    <location>
        <begin position="25"/>
        <end position="133"/>
    </location>
</feature>
<dbReference type="InterPro" id="IPR036921">
    <property type="entry name" value="PurM-like_N_sf"/>
</dbReference>
<feature type="binding site" evidence="2">
    <location>
        <position position="42"/>
    </location>
    <ligand>
        <name>Mg(2+)</name>
        <dbReference type="ChEBI" id="CHEBI:18420"/>
        <label>1</label>
    </ligand>
</feature>
<feature type="binding site" evidence="2">
    <location>
        <position position="115"/>
    </location>
    <ligand>
        <name>Mg(2+)</name>
        <dbReference type="ChEBI" id="CHEBI:18420"/>
        <label>1</label>
    </ligand>
</feature>
<keyword evidence="1 2" id="KW-0784">Thiamine biosynthesis</keyword>
<keyword evidence="2" id="KW-0460">Magnesium</keyword>
<dbReference type="EC" id="2.7.4.16" evidence="2"/>
<sequence length="319" mass="32834">MTGEHAFIHALRAIATDPAARRLADDAAVLQIGGEALVLTMDTVVEGVHYLPDDPPQDVAWKLVAVNVSDLSAKGATPAGCLYSHALGDSAWDTAFLTGLDEACRRFAIPLLGGDTVRMPEGAPRSFSLTALGTGAKGCPVPSRTAARPGDRVWVSGTIGDAGLGLKAALGDLDGDATALTALLARYRRPAPEPRLGVALAPLVHAMMDVSDGLMVDASRMAEASAVGVTLDVGAVPLSAALRTVAGEVLEVRLAAMAAGDDYELLFTAALENTARILEAASTLNRQVTAIGTIEAGAGLSLHHEGAALPLPERLGYQH</sequence>
<dbReference type="UniPathway" id="UPA00060">
    <property type="reaction ID" value="UER00142"/>
</dbReference>
<evidence type="ECO:0000259" key="4">
    <source>
        <dbReference type="Pfam" id="PF02769"/>
    </source>
</evidence>
<dbReference type="PANTHER" id="PTHR30270:SF0">
    <property type="entry name" value="THIAMINE-MONOPHOSPHATE KINASE"/>
    <property type="match status" value="1"/>
</dbReference>
<keyword evidence="2" id="KW-0808">Transferase</keyword>
<accession>A0A031K2F0</accession>
<evidence type="ECO:0000256" key="1">
    <source>
        <dbReference type="ARBA" id="ARBA00022977"/>
    </source>
</evidence>
<dbReference type="GO" id="GO:0000287">
    <property type="term" value="F:magnesium ion binding"/>
    <property type="evidence" value="ECO:0007669"/>
    <property type="project" value="UniProtKB-UniRule"/>
</dbReference>
<comment type="miscellaneous">
    <text evidence="2">Reaction mechanism of ThiL seems to utilize a direct, inline transfer of the gamma-phosphate of ATP to TMP rather than a phosphorylated enzyme intermediate.</text>
</comment>
<dbReference type="EMBL" id="JFYZ01000003">
    <property type="protein sequence ID" value="EZP83364.1"/>
    <property type="molecule type" value="Genomic_DNA"/>
</dbReference>
<feature type="domain" description="PurM-like C-terminal" evidence="4">
    <location>
        <begin position="148"/>
        <end position="303"/>
    </location>
</feature>
<dbReference type="SUPFAM" id="SSF55326">
    <property type="entry name" value="PurM N-terminal domain-like"/>
    <property type="match status" value="1"/>
</dbReference>
<keyword evidence="2" id="KW-0067">ATP-binding</keyword>
<feature type="binding site" evidence="2">
    <location>
        <position position="26"/>
    </location>
    <ligand>
        <name>Mg(2+)</name>
        <dbReference type="ChEBI" id="CHEBI:18420"/>
        <label>4</label>
    </ligand>
</feature>
<feature type="binding site" evidence="2">
    <location>
        <position position="70"/>
    </location>
    <ligand>
        <name>Mg(2+)</name>
        <dbReference type="ChEBI" id="CHEBI:18420"/>
        <label>2</label>
    </ligand>
</feature>
<dbReference type="PATRIC" id="fig|158500.4.peg.1511"/>
<dbReference type="AlphaFoldDB" id="A0A031K2F0"/>
<proteinExistence type="inferred from homology"/>
<feature type="binding site" evidence="2">
    <location>
        <position position="144"/>
    </location>
    <ligand>
        <name>ATP</name>
        <dbReference type="ChEBI" id="CHEBI:30616"/>
    </ligand>
</feature>
<dbReference type="SUPFAM" id="SSF56042">
    <property type="entry name" value="PurM C-terminal domain-like"/>
    <property type="match status" value="1"/>
</dbReference>
<reference evidence="5 6" key="1">
    <citation type="submission" date="2014-03" db="EMBL/GenBank/DDBJ databases">
        <title>Whole genome sequence of Novosphingobium resinovorum KF1.</title>
        <authorList>
            <person name="Gan H.M."/>
            <person name="Gan H.Y."/>
            <person name="Chew T.H."/>
            <person name="Savka M.A."/>
        </authorList>
    </citation>
    <scope>NUCLEOTIDE SEQUENCE [LARGE SCALE GENOMIC DNA]</scope>
    <source>
        <strain evidence="5 6">KF1</strain>
    </source>
</reference>
<dbReference type="PIRSF" id="PIRSF005303">
    <property type="entry name" value="Thiam_monoph_kin"/>
    <property type="match status" value="1"/>
</dbReference>
<feature type="binding site" evidence="2">
    <location>
        <begin position="114"/>
        <end position="115"/>
    </location>
    <ligand>
        <name>ATP</name>
        <dbReference type="ChEBI" id="CHEBI:30616"/>
    </ligand>
</feature>
<comment type="pathway">
    <text evidence="2">Cofactor biosynthesis; thiamine diphosphate biosynthesis; thiamine diphosphate from thiamine phosphate: step 1/1.</text>
</comment>
<organism evidence="5 6">
    <name type="scientific">Novosphingobium resinovorum</name>
    <dbReference type="NCBI Taxonomy" id="158500"/>
    <lineage>
        <taxon>Bacteria</taxon>
        <taxon>Pseudomonadati</taxon>
        <taxon>Pseudomonadota</taxon>
        <taxon>Alphaproteobacteria</taxon>
        <taxon>Sphingomonadales</taxon>
        <taxon>Sphingomonadaceae</taxon>
        <taxon>Novosphingobium</taxon>
    </lineage>
</organism>
<dbReference type="eggNOG" id="COG0611">
    <property type="taxonomic scope" value="Bacteria"/>
</dbReference>
<feature type="binding site" evidence="2">
    <location>
        <position position="209"/>
    </location>
    <ligand>
        <name>Mg(2+)</name>
        <dbReference type="ChEBI" id="CHEBI:18420"/>
        <label>3</label>
    </ligand>
</feature>
<feature type="binding site" evidence="2">
    <location>
        <position position="261"/>
    </location>
    <ligand>
        <name>substrate</name>
    </ligand>
</feature>
<evidence type="ECO:0000256" key="2">
    <source>
        <dbReference type="HAMAP-Rule" id="MF_02128"/>
    </source>
</evidence>
<feature type="binding site" evidence="2">
    <location>
        <position position="26"/>
    </location>
    <ligand>
        <name>Mg(2+)</name>
        <dbReference type="ChEBI" id="CHEBI:18420"/>
        <label>3</label>
    </ligand>
</feature>
<comment type="function">
    <text evidence="2">Catalyzes the ATP-dependent phosphorylation of thiamine-monophosphate (TMP) to form thiamine-pyrophosphate (TPP), the active form of vitamin B1.</text>
</comment>
<feature type="binding site" evidence="2">
    <location>
        <position position="40"/>
    </location>
    <ligand>
        <name>Mg(2+)</name>
        <dbReference type="ChEBI" id="CHEBI:18420"/>
        <label>4</label>
    </ligand>
</feature>
<evidence type="ECO:0000313" key="5">
    <source>
        <dbReference type="EMBL" id="EZP83364.1"/>
    </source>
</evidence>
<dbReference type="Pfam" id="PF00586">
    <property type="entry name" value="AIRS"/>
    <property type="match status" value="1"/>
</dbReference>
<dbReference type="InterPro" id="IPR010918">
    <property type="entry name" value="PurM-like_C_dom"/>
</dbReference>
<feature type="binding site" evidence="2">
    <location>
        <position position="212"/>
    </location>
    <ligand>
        <name>Mg(2+)</name>
        <dbReference type="ChEBI" id="CHEBI:18420"/>
        <label>5</label>
    </ligand>
</feature>
<comment type="caution">
    <text evidence="5">The sequence shown here is derived from an EMBL/GenBank/DDBJ whole genome shotgun (WGS) entry which is preliminary data.</text>
</comment>